<organism evidence="3 4">
    <name type="scientific">Salinisphaera aquimarina</name>
    <dbReference type="NCBI Taxonomy" id="2094031"/>
    <lineage>
        <taxon>Bacteria</taxon>
        <taxon>Pseudomonadati</taxon>
        <taxon>Pseudomonadota</taxon>
        <taxon>Gammaproteobacteria</taxon>
        <taxon>Salinisphaerales</taxon>
        <taxon>Salinisphaeraceae</taxon>
        <taxon>Salinisphaera</taxon>
    </lineage>
</organism>
<keyword evidence="4" id="KW-1185">Reference proteome</keyword>
<comment type="similarity">
    <text evidence="1">Belongs to the GST superfamily. NadH family.</text>
</comment>
<dbReference type="EC" id="5.99.1.4" evidence="1"/>
<sequence length="216" mass="24308">MTTADAPATDEIDWYFDFVSPFSYIALHRLRELQPLSMIRPRPVLLAGLLKHWGQLGPAELPTKRRWTYRMADWQAQQAGLTLRFPAVHPFNPLPYLRLAIAAGGDWDSIHLIFDQLWTTTADPGSAETQHELAARLDVDPAAADADWVKHSLRETTDEAANKGVFGVPSLVIGDELFWGADAIDFAAAYLADRRLFEQPEFKRLDTLPVGVRRQS</sequence>
<evidence type="ECO:0000256" key="1">
    <source>
        <dbReference type="PIRNR" id="PIRNR006386"/>
    </source>
</evidence>
<dbReference type="InterPro" id="IPR036249">
    <property type="entry name" value="Thioredoxin-like_sf"/>
</dbReference>
<feature type="domain" description="DSBA-like thioredoxin" evidence="2">
    <location>
        <begin position="12"/>
        <end position="191"/>
    </location>
</feature>
<proteinExistence type="inferred from homology"/>
<dbReference type="GO" id="GO:0016853">
    <property type="term" value="F:isomerase activity"/>
    <property type="evidence" value="ECO:0007669"/>
    <property type="project" value="UniProtKB-KW"/>
</dbReference>
<gene>
    <name evidence="3" type="ORF">ACFOSU_11050</name>
</gene>
<dbReference type="PANTHER" id="PTHR42943:SF2">
    <property type="entry name" value="GLUTATHIONE S-TRANSFERASE KAPPA 1"/>
    <property type="match status" value="1"/>
</dbReference>
<dbReference type="Pfam" id="PF01323">
    <property type="entry name" value="DSBA"/>
    <property type="match status" value="1"/>
</dbReference>
<dbReference type="InterPro" id="IPR014440">
    <property type="entry name" value="HCCAis_GSTk"/>
</dbReference>
<protein>
    <recommendedName>
        <fullName evidence="1">2-hydroxychromene-2-carboxylate isomerase</fullName>
        <ecNumber evidence="1">5.99.1.4</ecNumber>
    </recommendedName>
</protein>
<dbReference type="Gene3D" id="3.40.30.10">
    <property type="entry name" value="Glutaredoxin"/>
    <property type="match status" value="1"/>
</dbReference>
<dbReference type="InterPro" id="IPR044087">
    <property type="entry name" value="NahD-like"/>
</dbReference>
<comment type="caution">
    <text evidence="3">The sequence shown here is derived from an EMBL/GenBank/DDBJ whole genome shotgun (WGS) entry which is preliminary data.</text>
</comment>
<evidence type="ECO:0000313" key="3">
    <source>
        <dbReference type="EMBL" id="MFC3104426.1"/>
    </source>
</evidence>
<dbReference type="PANTHER" id="PTHR42943">
    <property type="entry name" value="GLUTATHIONE S-TRANSFERASE KAPPA"/>
    <property type="match status" value="1"/>
</dbReference>
<comment type="catalytic activity">
    <reaction evidence="1">
        <text>2-hydroxychromene-2-carboxylate = (3E)-4-(2-hydroxyphenyl)-2-oxobut-3-enoate</text>
        <dbReference type="Rhea" id="RHEA:27401"/>
        <dbReference type="ChEBI" id="CHEBI:59350"/>
        <dbReference type="ChEBI" id="CHEBI:59353"/>
        <dbReference type="EC" id="5.99.1.4"/>
    </reaction>
</comment>
<dbReference type="EMBL" id="JBHRSS010000004">
    <property type="protein sequence ID" value="MFC3104426.1"/>
    <property type="molecule type" value="Genomic_DNA"/>
</dbReference>
<dbReference type="RefSeq" id="WP_380689552.1">
    <property type="nucleotide sequence ID" value="NZ_JBHRSS010000004.1"/>
</dbReference>
<dbReference type="Proteomes" id="UP001595462">
    <property type="component" value="Unassembled WGS sequence"/>
</dbReference>
<dbReference type="InterPro" id="IPR001853">
    <property type="entry name" value="DSBA-like_thioredoxin_dom"/>
</dbReference>
<accession>A0ABV7ER53</accession>
<dbReference type="PIRSF" id="PIRSF006386">
    <property type="entry name" value="HCCAis_GSTk"/>
    <property type="match status" value="1"/>
</dbReference>
<dbReference type="SUPFAM" id="SSF52833">
    <property type="entry name" value="Thioredoxin-like"/>
    <property type="match status" value="1"/>
</dbReference>
<name>A0ABV7ER53_9GAMM</name>
<keyword evidence="1 3" id="KW-0413">Isomerase</keyword>
<dbReference type="CDD" id="cd03022">
    <property type="entry name" value="DsbA_HCCA_Iso"/>
    <property type="match status" value="1"/>
</dbReference>
<evidence type="ECO:0000313" key="4">
    <source>
        <dbReference type="Proteomes" id="UP001595462"/>
    </source>
</evidence>
<dbReference type="InterPro" id="IPR051924">
    <property type="entry name" value="GST_Kappa/NadH"/>
</dbReference>
<reference evidence="4" key="1">
    <citation type="journal article" date="2019" name="Int. J. Syst. Evol. Microbiol.">
        <title>The Global Catalogue of Microorganisms (GCM) 10K type strain sequencing project: providing services to taxonomists for standard genome sequencing and annotation.</title>
        <authorList>
            <consortium name="The Broad Institute Genomics Platform"/>
            <consortium name="The Broad Institute Genome Sequencing Center for Infectious Disease"/>
            <person name="Wu L."/>
            <person name="Ma J."/>
        </authorList>
    </citation>
    <scope>NUCLEOTIDE SEQUENCE [LARGE SCALE GENOMIC DNA]</scope>
    <source>
        <strain evidence="4">KCTC 52640</strain>
    </source>
</reference>
<evidence type="ECO:0000259" key="2">
    <source>
        <dbReference type="Pfam" id="PF01323"/>
    </source>
</evidence>